<dbReference type="HAMAP" id="MF_00202">
    <property type="entry name" value="Idi"/>
    <property type="match status" value="1"/>
</dbReference>
<dbReference type="CDD" id="cd02885">
    <property type="entry name" value="NUDIX_IPP_Isomerase"/>
    <property type="match status" value="1"/>
</dbReference>
<dbReference type="CDD" id="cd01335">
    <property type="entry name" value="Radical_SAM"/>
    <property type="match status" value="1"/>
</dbReference>
<keyword evidence="9" id="KW-0413">Isomerase</keyword>
<sequence length="460" mass="53484">MAKQQVVLVDRNDRKLGVEEKLKAHQKNLKHRAFSIFSFNQKNQLLLQKRNKNKYHSGGLWSNTCCSHPAIREETAKAAKRQLKEEMGISCSLKEIFSFNYQTKLGKIFENEFDHVFIGRYNGNPKPDPKEAEAWQWIDLKELKADIKRNPKKYTYWFREVIENYSAKIYNHLQAKNPYCQTTQDTINFFLPSAGCAKAKKSGPCAMCVFYQPWKILKTSPQKPTNKKILALYKKYILPAINFTQTQTLNLFIGGSILDEKEFPFEFIVLIFKNLPSSIKEIVIESRPEYITDEILMKLKNILPKNIKLVIYLGVETMNEKYRQQILKKEISNQDIADVLKKIKKYNIKAGAYLLAGLPYLSKKESILEARKSIKWCLRVRFDQINLCPTVVPQEASILKTLWQKKKFKPLNLKEIIKIIKGCQKYPLIVAELENDPPAIAGLEGSAQEKEYIFNFNQRI</sequence>
<dbReference type="GO" id="GO:0005737">
    <property type="term" value="C:cytoplasm"/>
    <property type="evidence" value="ECO:0007669"/>
    <property type="project" value="TreeGrafter"/>
</dbReference>
<dbReference type="Pfam" id="PF04055">
    <property type="entry name" value="Radical_SAM"/>
    <property type="match status" value="1"/>
</dbReference>
<keyword evidence="6" id="KW-0460">Magnesium</keyword>
<dbReference type="PROSITE" id="PS51462">
    <property type="entry name" value="NUDIX"/>
    <property type="match status" value="1"/>
</dbReference>
<evidence type="ECO:0000256" key="7">
    <source>
        <dbReference type="ARBA" id="ARBA00023211"/>
    </source>
</evidence>
<dbReference type="Pfam" id="PF00293">
    <property type="entry name" value="NUDIX"/>
    <property type="match status" value="1"/>
</dbReference>
<evidence type="ECO:0000313" key="13">
    <source>
        <dbReference type="EMBL" id="TSC92212.1"/>
    </source>
</evidence>
<dbReference type="GO" id="GO:0051536">
    <property type="term" value="F:iron-sulfur cluster binding"/>
    <property type="evidence" value="ECO:0007669"/>
    <property type="project" value="InterPro"/>
</dbReference>
<dbReference type="AlphaFoldDB" id="A0A554LH86"/>
<dbReference type="GO" id="GO:0004452">
    <property type="term" value="F:isopentenyl-diphosphate delta-isomerase activity"/>
    <property type="evidence" value="ECO:0007669"/>
    <property type="project" value="UniProtKB-UniRule"/>
</dbReference>
<keyword evidence="4" id="KW-0963">Cytoplasm</keyword>
<dbReference type="InterPro" id="IPR058240">
    <property type="entry name" value="rSAM_sf"/>
</dbReference>
<keyword evidence="8" id="KW-0414">Isoprene biosynthesis</keyword>
<evidence type="ECO:0000256" key="1">
    <source>
        <dbReference type="ARBA" id="ARBA00004826"/>
    </source>
</evidence>
<dbReference type="GO" id="GO:0046872">
    <property type="term" value="F:metal ion binding"/>
    <property type="evidence" value="ECO:0007669"/>
    <property type="project" value="UniProtKB-KW"/>
</dbReference>
<dbReference type="InterPro" id="IPR015797">
    <property type="entry name" value="NUDIX_hydrolase-like_dom_sf"/>
</dbReference>
<organism evidence="13 14">
    <name type="scientific">Candidatus Berkelbacteria bacterium Licking1014_96</name>
    <dbReference type="NCBI Taxonomy" id="2017149"/>
    <lineage>
        <taxon>Bacteria</taxon>
        <taxon>Candidatus Berkelbacteria</taxon>
    </lineage>
</organism>
<dbReference type="EMBL" id="VMGH01000007">
    <property type="protein sequence ID" value="TSC92212.1"/>
    <property type="molecule type" value="Genomic_DNA"/>
</dbReference>
<evidence type="ECO:0000256" key="5">
    <source>
        <dbReference type="ARBA" id="ARBA00022723"/>
    </source>
</evidence>
<keyword evidence="5" id="KW-0479">Metal-binding</keyword>
<feature type="domain" description="Nudix hydrolase" evidence="11">
    <location>
        <begin position="29"/>
        <end position="160"/>
    </location>
</feature>
<evidence type="ECO:0000259" key="12">
    <source>
        <dbReference type="PROSITE" id="PS51918"/>
    </source>
</evidence>
<accession>A0A554LH86</accession>
<dbReference type="InterPro" id="IPR056375">
    <property type="entry name" value="Idi_bact"/>
</dbReference>
<dbReference type="SUPFAM" id="SSF55811">
    <property type="entry name" value="Nudix"/>
    <property type="match status" value="1"/>
</dbReference>
<comment type="pathway">
    <text evidence="1">Isoprenoid biosynthesis; dimethylallyl diphosphate biosynthesis; dimethylallyl diphosphate from isopentenyl diphosphate: step 1/1.</text>
</comment>
<dbReference type="Proteomes" id="UP000318296">
    <property type="component" value="Unassembled WGS sequence"/>
</dbReference>
<dbReference type="SUPFAM" id="SSF102114">
    <property type="entry name" value="Radical SAM enzymes"/>
    <property type="match status" value="1"/>
</dbReference>
<dbReference type="NCBIfam" id="TIGR02150">
    <property type="entry name" value="IPP_isom_1"/>
    <property type="match status" value="1"/>
</dbReference>
<dbReference type="SFLD" id="SFLDS00029">
    <property type="entry name" value="Radical_SAM"/>
    <property type="match status" value="1"/>
</dbReference>
<proteinExistence type="inferred from homology"/>
<keyword evidence="7" id="KW-0464">Manganese</keyword>
<dbReference type="InterPro" id="IPR011876">
    <property type="entry name" value="IsopentenylPP_isomerase_typ1"/>
</dbReference>
<feature type="domain" description="Radical SAM core" evidence="12">
    <location>
        <begin position="182"/>
        <end position="424"/>
    </location>
</feature>
<evidence type="ECO:0000256" key="9">
    <source>
        <dbReference type="ARBA" id="ARBA00023235"/>
    </source>
</evidence>
<evidence type="ECO:0000256" key="2">
    <source>
        <dbReference type="ARBA" id="ARBA00007579"/>
    </source>
</evidence>
<dbReference type="InterPro" id="IPR006638">
    <property type="entry name" value="Elp3/MiaA/NifB-like_rSAM"/>
</dbReference>
<evidence type="ECO:0000259" key="11">
    <source>
        <dbReference type="PROSITE" id="PS51462"/>
    </source>
</evidence>
<dbReference type="GO" id="GO:0050992">
    <property type="term" value="P:dimethylallyl diphosphate biosynthetic process"/>
    <property type="evidence" value="ECO:0007669"/>
    <property type="project" value="UniProtKB-UniPathway"/>
</dbReference>
<evidence type="ECO:0000313" key="14">
    <source>
        <dbReference type="Proteomes" id="UP000318296"/>
    </source>
</evidence>
<evidence type="ECO:0000256" key="6">
    <source>
        <dbReference type="ARBA" id="ARBA00022842"/>
    </source>
</evidence>
<dbReference type="UniPathway" id="UPA00059">
    <property type="reaction ID" value="UER00104"/>
</dbReference>
<reference evidence="13 14" key="1">
    <citation type="submission" date="2017-07" db="EMBL/GenBank/DDBJ databases">
        <title>Mechanisms for carbon and nitrogen cycling indicate functional differentiation within the Candidate Phyla Radiation.</title>
        <authorList>
            <person name="Danczak R.E."/>
            <person name="Johnston M.D."/>
            <person name="Kenah C."/>
            <person name="Slattery M."/>
            <person name="Wrighton K.C."/>
            <person name="Wilkins M.J."/>
        </authorList>
    </citation>
    <scope>NUCLEOTIDE SEQUENCE [LARGE SCALE GENOMIC DNA]</scope>
    <source>
        <strain evidence="13">Licking1014_96</strain>
    </source>
</reference>
<dbReference type="EC" id="5.3.3.2" evidence="3 10"/>
<protein>
    <recommendedName>
        <fullName evidence="3 10">Isopentenyl-diphosphate delta-isomerase</fullName>
        <ecNumber evidence="3 10">5.3.3.2</ecNumber>
    </recommendedName>
</protein>
<dbReference type="InterPro" id="IPR007197">
    <property type="entry name" value="rSAM"/>
</dbReference>
<dbReference type="PANTHER" id="PTHR10885">
    <property type="entry name" value="ISOPENTENYL-DIPHOSPHATE DELTA-ISOMERASE"/>
    <property type="match status" value="1"/>
</dbReference>
<name>A0A554LH86_9BACT</name>
<dbReference type="Gene3D" id="3.90.79.10">
    <property type="entry name" value="Nucleoside Triphosphate Pyrophosphohydrolase"/>
    <property type="match status" value="1"/>
</dbReference>
<evidence type="ECO:0000256" key="3">
    <source>
        <dbReference type="ARBA" id="ARBA00012057"/>
    </source>
</evidence>
<evidence type="ECO:0000256" key="10">
    <source>
        <dbReference type="NCBIfam" id="TIGR02150"/>
    </source>
</evidence>
<dbReference type="NCBIfam" id="NF002995">
    <property type="entry name" value="PRK03759.1"/>
    <property type="match status" value="1"/>
</dbReference>
<evidence type="ECO:0000256" key="8">
    <source>
        <dbReference type="ARBA" id="ARBA00023229"/>
    </source>
</evidence>
<dbReference type="GO" id="GO:0009240">
    <property type="term" value="P:isopentenyl diphosphate biosynthetic process"/>
    <property type="evidence" value="ECO:0007669"/>
    <property type="project" value="TreeGrafter"/>
</dbReference>
<dbReference type="SMART" id="SM00729">
    <property type="entry name" value="Elp3"/>
    <property type="match status" value="1"/>
</dbReference>
<gene>
    <name evidence="13" type="ORF">CEN92_55</name>
</gene>
<dbReference type="InterPro" id="IPR000086">
    <property type="entry name" value="NUDIX_hydrolase_dom"/>
</dbReference>
<dbReference type="PANTHER" id="PTHR10885:SF0">
    <property type="entry name" value="ISOPENTENYL-DIPHOSPHATE DELTA-ISOMERASE"/>
    <property type="match status" value="1"/>
</dbReference>
<comment type="similarity">
    <text evidence="2">Belongs to the IPP isomerase type 1 family.</text>
</comment>
<dbReference type="PROSITE" id="PS51918">
    <property type="entry name" value="RADICAL_SAM"/>
    <property type="match status" value="1"/>
</dbReference>
<comment type="caution">
    <text evidence="13">The sequence shown here is derived from an EMBL/GenBank/DDBJ whole genome shotgun (WGS) entry which is preliminary data.</text>
</comment>
<evidence type="ECO:0000256" key="4">
    <source>
        <dbReference type="ARBA" id="ARBA00022490"/>
    </source>
</evidence>